<accession>A0ABD1LXU5</accession>
<organism evidence="2 3">
    <name type="scientific">Flemingia macrophylla</name>
    <dbReference type="NCBI Taxonomy" id="520843"/>
    <lineage>
        <taxon>Eukaryota</taxon>
        <taxon>Viridiplantae</taxon>
        <taxon>Streptophyta</taxon>
        <taxon>Embryophyta</taxon>
        <taxon>Tracheophyta</taxon>
        <taxon>Spermatophyta</taxon>
        <taxon>Magnoliopsida</taxon>
        <taxon>eudicotyledons</taxon>
        <taxon>Gunneridae</taxon>
        <taxon>Pentapetalae</taxon>
        <taxon>rosids</taxon>
        <taxon>fabids</taxon>
        <taxon>Fabales</taxon>
        <taxon>Fabaceae</taxon>
        <taxon>Papilionoideae</taxon>
        <taxon>50 kb inversion clade</taxon>
        <taxon>NPAAA clade</taxon>
        <taxon>indigoferoid/millettioid clade</taxon>
        <taxon>Phaseoleae</taxon>
        <taxon>Flemingia</taxon>
    </lineage>
</organism>
<evidence type="ECO:0000313" key="3">
    <source>
        <dbReference type="Proteomes" id="UP001603857"/>
    </source>
</evidence>
<proteinExistence type="predicted"/>
<comment type="caution">
    <text evidence="2">The sequence shown here is derived from an EMBL/GenBank/DDBJ whole genome shotgun (WGS) entry which is preliminary data.</text>
</comment>
<evidence type="ECO:0000313" key="2">
    <source>
        <dbReference type="EMBL" id="KAL2327755.1"/>
    </source>
</evidence>
<sequence length="93" mass="10612">MKAPKQEAIDLPRDTSSDIELAAKLGEFDEEKEKRRLRRSGNQDCLEKSQDSSDVSRRDILRGGDPIQLRQCLFICFKAAIVQWTLPLTNHAL</sequence>
<feature type="region of interest" description="Disordered" evidence="1">
    <location>
        <begin position="32"/>
        <end position="59"/>
    </location>
</feature>
<reference evidence="2 3" key="1">
    <citation type="submission" date="2024-08" db="EMBL/GenBank/DDBJ databases">
        <title>Insights into the chromosomal genome structure of Flemingia macrophylla.</title>
        <authorList>
            <person name="Ding Y."/>
            <person name="Zhao Y."/>
            <person name="Bi W."/>
            <person name="Wu M."/>
            <person name="Zhao G."/>
            <person name="Gong Y."/>
            <person name="Li W."/>
            <person name="Zhang P."/>
        </authorList>
    </citation>
    <scope>NUCLEOTIDE SEQUENCE [LARGE SCALE GENOMIC DNA]</scope>
    <source>
        <strain evidence="2">DYQJB</strain>
        <tissue evidence="2">Leaf</tissue>
    </source>
</reference>
<protein>
    <submittedName>
        <fullName evidence="2">Uncharacterized protein</fullName>
    </submittedName>
</protein>
<keyword evidence="3" id="KW-1185">Reference proteome</keyword>
<gene>
    <name evidence="2" type="ORF">Fmac_021182</name>
</gene>
<dbReference type="EMBL" id="JBGMDY010000007">
    <property type="protein sequence ID" value="KAL2327755.1"/>
    <property type="molecule type" value="Genomic_DNA"/>
</dbReference>
<name>A0ABD1LXU5_9FABA</name>
<feature type="compositionally biased region" description="Basic and acidic residues" evidence="1">
    <location>
        <begin position="45"/>
        <end position="59"/>
    </location>
</feature>
<dbReference type="Proteomes" id="UP001603857">
    <property type="component" value="Unassembled WGS sequence"/>
</dbReference>
<evidence type="ECO:0000256" key="1">
    <source>
        <dbReference type="SAM" id="MobiDB-lite"/>
    </source>
</evidence>
<dbReference type="AlphaFoldDB" id="A0ABD1LXU5"/>